<reference evidence="1" key="2">
    <citation type="submission" date="2021-01" db="EMBL/GenBank/DDBJ databases">
        <authorList>
            <person name="Schikora-Tamarit M.A."/>
        </authorList>
    </citation>
    <scope>NUCLEOTIDE SEQUENCE</scope>
    <source>
        <strain evidence="1">CBS6075</strain>
    </source>
</reference>
<dbReference type="RefSeq" id="XP_046062233.1">
    <property type="nucleotide sequence ID" value="XM_046204009.1"/>
</dbReference>
<dbReference type="AlphaFoldDB" id="A0A9P8P959"/>
<dbReference type="GeneID" id="70235037"/>
<organism evidence="1 2">
    <name type="scientific">Ogataea philodendri</name>
    <dbReference type="NCBI Taxonomy" id="1378263"/>
    <lineage>
        <taxon>Eukaryota</taxon>
        <taxon>Fungi</taxon>
        <taxon>Dikarya</taxon>
        <taxon>Ascomycota</taxon>
        <taxon>Saccharomycotina</taxon>
        <taxon>Pichiomycetes</taxon>
        <taxon>Pichiales</taxon>
        <taxon>Pichiaceae</taxon>
        <taxon>Ogataea</taxon>
    </lineage>
</organism>
<evidence type="ECO:0000313" key="1">
    <source>
        <dbReference type="EMBL" id="KAH3667421.1"/>
    </source>
</evidence>
<comment type="caution">
    <text evidence="1">The sequence shown here is derived from an EMBL/GenBank/DDBJ whole genome shotgun (WGS) entry which is preliminary data.</text>
</comment>
<reference evidence="1" key="1">
    <citation type="journal article" date="2021" name="Open Biol.">
        <title>Shared evolutionary footprints suggest mitochondrial oxidative damage underlies multiple complex I losses in fungi.</title>
        <authorList>
            <person name="Schikora-Tamarit M.A."/>
            <person name="Marcet-Houben M."/>
            <person name="Nosek J."/>
            <person name="Gabaldon T."/>
        </authorList>
    </citation>
    <scope>NUCLEOTIDE SEQUENCE</scope>
    <source>
        <strain evidence="1">CBS6075</strain>
    </source>
</reference>
<name>A0A9P8P959_9ASCO</name>
<protein>
    <submittedName>
        <fullName evidence="1">Uncharacterized protein</fullName>
    </submittedName>
</protein>
<keyword evidence="2" id="KW-1185">Reference proteome</keyword>
<evidence type="ECO:0000313" key="2">
    <source>
        <dbReference type="Proteomes" id="UP000769157"/>
    </source>
</evidence>
<proteinExistence type="predicted"/>
<dbReference type="Proteomes" id="UP000769157">
    <property type="component" value="Unassembled WGS sequence"/>
</dbReference>
<dbReference type="EMBL" id="JAEUBE010000183">
    <property type="protein sequence ID" value="KAH3667421.1"/>
    <property type="molecule type" value="Genomic_DNA"/>
</dbReference>
<accession>A0A9P8P959</accession>
<gene>
    <name evidence="1" type="ORF">OGAPHI_003070</name>
</gene>
<sequence length="196" mass="21870">MLGLVHGPDPVFDHFLAHVSKSVPFENHHFGNDPVVLVQTQRLHVQRAAEDVITEPLQRIFAERLGWFAEMCSFWGIYSAQTDTDGSIFQLAERVDLGNLPQPSPASKTAARHVEKMEVVSVPDRRDLAKHVSSAKPVIGYICCEVDSFEIARVERVPGDNHAGCPEPVQQDQRMGQRDVRHGIGTEIGSLRKKTK</sequence>